<sequence length="176" mass="19815">MLSKIVGPVRAHHAPLPRRDEAVERFRYRPVSPPPVGVSGRYLKQWEPDWLRKVIRKIDAAPARRPSSADSSTVRPRRLDRRLSATTIAELVQGYRGGASTNRLCEQYGLSKGGLLKILQEHGVKMRYQPMTDEETDWAVRLYGEGQSLNAVARQLGKSKGRVWKALRSSGIQSQS</sequence>
<protein>
    <submittedName>
        <fullName evidence="1">Uncharacterized protein</fullName>
    </submittedName>
</protein>
<accession>Q5YY35</accession>
<dbReference type="STRING" id="247156.NFA_20600"/>
<organism evidence="1 2">
    <name type="scientific">Nocardia farcinica (strain IFM 10152)</name>
    <dbReference type="NCBI Taxonomy" id="247156"/>
    <lineage>
        <taxon>Bacteria</taxon>
        <taxon>Bacillati</taxon>
        <taxon>Actinomycetota</taxon>
        <taxon>Actinomycetes</taxon>
        <taxon>Mycobacteriales</taxon>
        <taxon>Nocardiaceae</taxon>
        <taxon>Nocardia</taxon>
    </lineage>
</organism>
<gene>
    <name evidence="1" type="ordered locus">NFA_20600</name>
</gene>
<reference evidence="1 2" key="1">
    <citation type="journal article" date="2004" name="Proc. Natl. Acad. Sci. U.S.A.">
        <title>The complete genomic sequence of Nocardia farcinica IFM 10152.</title>
        <authorList>
            <person name="Ishikawa J."/>
            <person name="Yamashita A."/>
            <person name="Mikami Y."/>
            <person name="Hoshino Y."/>
            <person name="Kurita H."/>
            <person name="Hotta K."/>
            <person name="Shiba T."/>
            <person name="Hattori M."/>
        </authorList>
    </citation>
    <scope>NUCLEOTIDE SEQUENCE [LARGE SCALE GENOMIC DNA]</scope>
    <source>
        <strain evidence="1 2">IFM 10152</strain>
    </source>
</reference>
<dbReference type="HOGENOM" id="CLU_1523629_0_0_11"/>
<dbReference type="Proteomes" id="UP000006820">
    <property type="component" value="Chromosome"/>
</dbReference>
<keyword evidence="2" id="KW-1185">Reference proteome</keyword>
<evidence type="ECO:0000313" key="2">
    <source>
        <dbReference type="Proteomes" id="UP000006820"/>
    </source>
</evidence>
<dbReference type="Gene3D" id="1.10.10.60">
    <property type="entry name" value="Homeodomain-like"/>
    <property type="match status" value="2"/>
</dbReference>
<dbReference type="eggNOG" id="ENOG5031W8N">
    <property type="taxonomic scope" value="Bacteria"/>
</dbReference>
<dbReference type="KEGG" id="nfa:NFA_20600"/>
<dbReference type="AlphaFoldDB" id="Q5YY35"/>
<dbReference type="EMBL" id="AP006618">
    <property type="protein sequence ID" value="BAD56906.1"/>
    <property type="molecule type" value="Genomic_DNA"/>
</dbReference>
<proteinExistence type="predicted"/>
<name>Q5YY35_NOCFA</name>
<evidence type="ECO:0000313" key="1">
    <source>
        <dbReference type="EMBL" id="BAD56906.1"/>
    </source>
</evidence>